<name>A0ABQ2L381_9NOCA</name>
<dbReference type="Proteomes" id="UP000658127">
    <property type="component" value="Unassembled WGS sequence"/>
</dbReference>
<gene>
    <name evidence="2" type="ORF">GCM10011610_67470</name>
</gene>
<sequence length="111" mass="11666">MEAAREAWTLRNILANFDFHPIVADTATYIADHAGIVRSRACDGVAIASTISTPDSPLPPHLCTYGTPVCETPAGAGPKNLAVIGPKSSSRSRTGARSWSRLPRAVSAIPI</sequence>
<feature type="compositionally biased region" description="Polar residues" evidence="1">
    <location>
        <begin position="87"/>
        <end position="97"/>
    </location>
</feature>
<evidence type="ECO:0000313" key="2">
    <source>
        <dbReference type="EMBL" id="GGN99490.1"/>
    </source>
</evidence>
<keyword evidence="3" id="KW-1185">Reference proteome</keyword>
<accession>A0ABQ2L381</accession>
<evidence type="ECO:0000256" key="1">
    <source>
        <dbReference type="SAM" id="MobiDB-lite"/>
    </source>
</evidence>
<proteinExistence type="predicted"/>
<feature type="region of interest" description="Disordered" evidence="1">
    <location>
        <begin position="82"/>
        <end position="111"/>
    </location>
</feature>
<organism evidence="2 3">
    <name type="scientific">Nocardia rhizosphaerihabitans</name>
    <dbReference type="NCBI Taxonomy" id="1691570"/>
    <lineage>
        <taxon>Bacteria</taxon>
        <taxon>Bacillati</taxon>
        <taxon>Actinomycetota</taxon>
        <taxon>Actinomycetes</taxon>
        <taxon>Mycobacteriales</taxon>
        <taxon>Nocardiaceae</taxon>
        <taxon>Nocardia</taxon>
    </lineage>
</organism>
<reference evidence="3" key="1">
    <citation type="journal article" date="2019" name="Int. J. Syst. Evol. Microbiol.">
        <title>The Global Catalogue of Microorganisms (GCM) 10K type strain sequencing project: providing services to taxonomists for standard genome sequencing and annotation.</title>
        <authorList>
            <consortium name="The Broad Institute Genomics Platform"/>
            <consortium name="The Broad Institute Genome Sequencing Center for Infectious Disease"/>
            <person name="Wu L."/>
            <person name="Ma J."/>
        </authorList>
    </citation>
    <scope>NUCLEOTIDE SEQUENCE [LARGE SCALE GENOMIC DNA]</scope>
    <source>
        <strain evidence="3">CGMCC 4.7329</strain>
    </source>
</reference>
<dbReference type="EMBL" id="BMNE01000013">
    <property type="protein sequence ID" value="GGN99490.1"/>
    <property type="molecule type" value="Genomic_DNA"/>
</dbReference>
<evidence type="ECO:0000313" key="3">
    <source>
        <dbReference type="Proteomes" id="UP000658127"/>
    </source>
</evidence>
<protein>
    <submittedName>
        <fullName evidence="2">Uncharacterized protein</fullName>
    </submittedName>
</protein>
<comment type="caution">
    <text evidence="2">The sequence shown here is derived from an EMBL/GenBank/DDBJ whole genome shotgun (WGS) entry which is preliminary data.</text>
</comment>